<proteinExistence type="predicted"/>
<dbReference type="InterPro" id="IPR028994">
    <property type="entry name" value="Integrin_alpha_N"/>
</dbReference>
<dbReference type="CDD" id="cd00063">
    <property type="entry name" value="FN3"/>
    <property type="match status" value="4"/>
</dbReference>
<dbReference type="RefSeq" id="WP_089357829.1">
    <property type="nucleotide sequence ID" value="NZ_FZPD01000005.1"/>
</dbReference>
<dbReference type="InterPro" id="IPR026444">
    <property type="entry name" value="Secre_tail"/>
</dbReference>
<evidence type="ECO:0000313" key="4">
    <source>
        <dbReference type="EMBL" id="SNT28154.1"/>
    </source>
</evidence>
<dbReference type="Pfam" id="PF13517">
    <property type="entry name" value="FG-GAP_3"/>
    <property type="match status" value="3"/>
</dbReference>
<dbReference type="InterPro" id="IPR013783">
    <property type="entry name" value="Ig-like_fold"/>
</dbReference>
<dbReference type="InterPro" id="IPR003961">
    <property type="entry name" value="FN3_dom"/>
</dbReference>
<accession>A0A239LF57</accession>
<feature type="domain" description="Fibronectin type-III" evidence="3">
    <location>
        <begin position="506"/>
        <end position="595"/>
    </location>
</feature>
<reference evidence="4 5" key="1">
    <citation type="submission" date="2017-06" db="EMBL/GenBank/DDBJ databases">
        <authorList>
            <person name="Kim H.J."/>
            <person name="Triplett B.A."/>
        </authorList>
    </citation>
    <scope>NUCLEOTIDE SEQUENCE [LARGE SCALE GENOMIC DNA]</scope>
    <source>
        <strain evidence="4 5">DSM 19307</strain>
    </source>
</reference>
<organism evidence="4 5">
    <name type="scientific">Ekhidna lutea</name>
    <dbReference type="NCBI Taxonomy" id="447679"/>
    <lineage>
        <taxon>Bacteria</taxon>
        <taxon>Pseudomonadati</taxon>
        <taxon>Bacteroidota</taxon>
        <taxon>Cytophagia</taxon>
        <taxon>Cytophagales</taxon>
        <taxon>Reichenbachiellaceae</taxon>
        <taxon>Ekhidna</taxon>
    </lineage>
</organism>
<dbReference type="PANTHER" id="PTHR44103">
    <property type="entry name" value="PROPROTEIN CONVERTASE P"/>
    <property type="match status" value="1"/>
</dbReference>
<dbReference type="InterPro" id="IPR013517">
    <property type="entry name" value="FG-GAP"/>
</dbReference>
<dbReference type="Pfam" id="PF18962">
    <property type="entry name" value="Por_Secre_tail"/>
    <property type="match status" value="1"/>
</dbReference>
<keyword evidence="5" id="KW-1185">Reference proteome</keyword>
<feature type="domain" description="Fibronectin type-III" evidence="3">
    <location>
        <begin position="687"/>
        <end position="778"/>
    </location>
</feature>
<protein>
    <submittedName>
        <fullName evidence="4">Por secretion system C-terminal sorting domain-containing protein</fullName>
    </submittedName>
</protein>
<dbReference type="PANTHER" id="PTHR44103:SF1">
    <property type="entry name" value="PROPROTEIN CONVERTASE P"/>
    <property type="match status" value="1"/>
</dbReference>
<dbReference type="PROSITE" id="PS50853">
    <property type="entry name" value="FN3"/>
    <property type="match status" value="2"/>
</dbReference>
<feature type="chain" id="PRO_5011969432" evidence="2">
    <location>
        <begin position="19"/>
        <end position="952"/>
    </location>
</feature>
<evidence type="ECO:0000256" key="1">
    <source>
        <dbReference type="ARBA" id="ARBA00022729"/>
    </source>
</evidence>
<dbReference type="Gene3D" id="2.130.10.130">
    <property type="entry name" value="Integrin alpha, N-terminal"/>
    <property type="match status" value="2"/>
</dbReference>
<dbReference type="SUPFAM" id="SSF49265">
    <property type="entry name" value="Fibronectin type III"/>
    <property type="match status" value="3"/>
</dbReference>
<dbReference type="OrthoDB" id="9803616at2"/>
<dbReference type="AlphaFoldDB" id="A0A239LF57"/>
<evidence type="ECO:0000313" key="5">
    <source>
        <dbReference type="Proteomes" id="UP000198393"/>
    </source>
</evidence>
<dbReference type="NCBIfam" id="TIGR04183">
    <property type="entry name" value="Por_Secre_tail"/>
    <property type="match status" value="1"/>
</dbReference>
<dbReference type="InterPro" id="IPR036116">
    <property type="entry name" value="FN3_sf"/>
</dbReference>
<name>A0A239LF57_EKHLU</name>
<dbReference type="EMBL" id="FZPD01000005">
    <property type="protein sequence ID" value="SNT28154.1"/>
    <property type="molecule type" value="Genomic_DNA"/>
</dbReference>
<gene>
    <name evidence="4" type="ORF">SAMN05421640_3153</name>
</gene>
<dbReference type="Proteomes" id="UP000198393">
    <property type="component" value="Unassembled WGS sequence"/>
</dbReference>
<sequence length="952" mass="103785">MKKTLPILFLLLSFNLFSQSYSELSSAGLENKSLGSIATGDLNNDGYLDAITTGIDESSELSTSVYINDQDGSFTKLNVSLTPLYNATIALGDYNNDGFLDVLLAGEGYDPLASLWKNNGDLTFTEVEAGLTNLGGTNAEFGDVDNDGDLDLLLSGSIKNENGSYSSDLRLYSNEGNDSFIEFDLSFTSYSVVGTLGDFDNDGDLDLLSGGGSLEIYPNNGDGTFSPPQNYGSFPAGQMKWFDFDNDGDLDFIISGRGSGADEYFTKIYQNVGAENNWFVELQDTDFANPSRGKLDIRDYNSDGYLDLLITGTLDFSTNSFVTKIYDNSGTTFSENSTISLPQLGSGDGNWFDIDNDGDLDLLLTGEEDQGSNVKKTVVYRNDENGNTYSTNSTPNAPSELSWTWTNEVTSFSWGAGSDNETPTLELSYNLGVGTTTEASNILFPESNSDGSRLVQKLGNAQNNTEKLLANLEDGIFYFKVQSIDGSLAGSEFSEAEKFAVGIPASPSSAQAAINSDDDIEITWTDNSVNEFSFVIEQKSNLNADYVEVGTVETDVNSISISGLVDGIYTFRIKAINPNGESEYIETNDVAVGIPAAPSDAQAAINTDDIEITWTDNSVNEFSFVIEQKSNLNADYVEVGTVETDVNSISISGLDDAIYTFRIKAINPNGESEYIETNDVAVGIPTAPSDAQAVVNTDDDIEITWTDNSVNEFSFVIEQKSNLNADYAEVESVETDENSISISGLDNAIYTFRIKAINPNGESEYIETNDVAFGIPAAPSNFSATLNNDRSVLLAWDDLVNERTYKLERTSNNGDSYVEIAILEMDIQEYLDENLIPGTYSYRIQSINENGESDFVNSDLSIEIVLGISDSNKSNLSIYPNPVFDDFVYVKTPDNHLLYDIQISDLTGKTLNPPITHFNDSWRIDFAGIQSGVYIVNAKKGNEILSQRVIIE</sequence>
<keyword evidence="1 2" id="KW-0732">Signal</keyword>
<dbReference type="SMART" id="SM00060">
    <property type="entry name" value="FN3"/>
    <property type="match status" value="5"/>
</dbReference>
<evidence type="ECO:0000259" key="3">
    <source>
        <dbReference type="PROSITE" id="PS50853"/>
    </source>
</evidence>
<dbReference type="Gene3D" id="2.60.40.10">
    <property type="entry name" value="Immunoglobulins"/>
    <property type="match status" value="4"/>
</dbReference>
<dbReference type="SUPFAM" id="SSF69318">
    <property type="entry name" value="Integrin alpha N-terminal domain"/>
    <property type="match status" value="2"/>
</dbReference>
<evidence type="ECO:0000256" key="2">
    <source>
        <dbReference type="SAM" id="SignalP"/>
    </source>
</evidence>
<feature type="signal peptide" evidence="2">
    <location>
        <begin position="1"/>
        <end position="18"/>
    </location>
</feature>